<name>A0A8K0QYL8_9PLEO</name>
<evidence type="ECO:0000256" key="1">
    <source>
        <dbReference type="ARBA" id="ARBA00006484"/>
    </source>
</evidence>
<evidence type="ECO:0000313" key="5">
    <source>
        <dbReference type="Proteomes" id="UP000813461"/>
    </source>
</evidence>
<organism evidence="4 5">
    <name type="scientific">Paraphoma chrysanthemicola</name>
    <dbReference type="NCBI Taxonomy" id="798071"/>
    <lineage>
        <taxon>Eukaryota</taxon>
        <taxon>Fungi</taxon>
        <taxon>Dikarya</taxon>
        <taxon>Ascomycota</taxon>
        <taxon>Pezizomycotina</taxon>
        <taxon>Dothideomycetes</taxon>
        <taxon>Pleosporomycetidae</taxon>
        <taxon>Pleosporales</taxon>
        <taxon>Pleosporineae</taxon>
        <taxon>Phaeosphaeriaceae</taxon>
        <taxon>Paraphoma</taxon>
    </lineage>
</organism>
<proteinExistence type="inferred from homology"/>
<evidence type="ECO:0000256" key="2">
    <source>
        <dbReference type="ARBA" id="ARBA00022857"/>
    </source>
</evidence>
<evidence type="ECO:0000256" key="3">
    <source>
        <dbReference type="ARBA" id="ARBA00023002"/>
    </source>
</evidence>
<dbReference type="Proteomes" id="UP000813461">
    <property type="component" value="Unassembled WGS sequence"/>
</dbReference>
<keyword evidence="5" id="KW-1185">Reference proteome</keyword>
<dbReference type="PANTHER" id="PTHR24320:SF282">
    <property type="entry name" value="WW DOMAIN-CONTAINING OXIDOREDUCTASE"/>
    <property type="match status" value="1"/>
</dbReference>
<dbReference type="PRINTS" id="PR00081">
    <property type="entry name" value="GDHRDH"/>
</dbReference>
<keyword evidence="2" id="KW-0521">NADP</keyword>
<evidence type="ECO:0000313" key="4">
    <source>
        <dbReference type="EMBL" id="KAH7079777.1"/>
    </source>
</evidence>
<dbReference type="InterPro" id="IPR036291">
    <property type="entry name" value="NAD(P)-bd_dom_sf"/>
</dbReference>
<protein>
    <submittedName>
        <fullName evidence="4">Uncharacterized protein</fullName>
    </submittedName>
</protein>
<accession>A0A8K0QYL8</accession>
<dbReference type="InterPro" id="IPR002347">
    <property type="entry name" value="SDR_fam"/>
</dbReference>
<reference evidence="4" key="1">
    <citation type="journal article" date="2021" name="Nat. Commun.">
        <title>Genetic determinants of endophytism in the Arabidopsis root mycobiome.</title>
        <authorList>
            <person name="Mesny F."/>
            <person name="Miyauchi S."/>
            <person name="Thiergart T."/>
            <person name="Pickel B."/>
            <person name="Atanasova L."/>
            <person name="Karlsson M."/>
            <person name="Huettel B."/>
            <person name="Barry K.W."/>
            <person name="Haridas S."/>
            <person name="Chen C."/>
            <person name="Bauer D."/>
            <person name="Andreopoulos W."/>
            <person name="Pangilinan J."/>
            <person name="LaButti K."/>
            <person name="Riley R."/>
            <person name="Lipzen A."/>
            <person name="Clum A."/>
            <person name="Drula E."/>
            <person name="Henrissat B."/>
            <person name="Kohler A."/>
            <person name="Grigoriev I.V."/>
            <person name="Martin F.M."/>
            <person name="Hacquard S."/>
        </authorList>
    </citation>
    <scope>NUCLEOTIDE SEQUENCE</scope>
    <source>
        <strain evidence="4">MPI-SDFR-AT-0120</strain>
    </source>
</reference>
<comment type="similarity">
    <text evidence="1">Belongs to the short-chain dehydrogenases/reductases (SDR) family.</text>
</comment>
<dbReference type="EMBL" id="JAGMVJ010000016">
    <property type="protein sequence ID" value="KAH7079777.1"/>
    <property type="molecule type" value="Genomic_DNA"/>
</dbReference>
<sequence>MSFYPDEDIPSLAGKVILVTGGNSGLGKESILQLAKHKPRQLIMAARSQSRAEAAIEEIKTAVPEANIVFLALDLSSFSSISKAAASVLQQYDRLDVLLNNAGLFGVPPGLTEDGYEMQFGSNHMGPALLTRLLLPLLERTAQLPNSDVRVVQLSSDGIKFAPKGGILFPRLRTEMADVSGRVRYAQSKLANLYFIKALAKRCPKMICVALHPGVVNTGILKTTLNDCPSLAWIFKIGIRLFFTNVQTGALGQLWAATGRADELETGAYYTVLKKRVQGNELVDDDVLAEELWDWTEKQFLAHGLQL</sequence>
<dbReference type="GO" id="GO:0016491">
    <property type="term" value="F:oxidoreductase activity"/>
    <property type="evidence" value="ECO:0007669"/>
    <property type="project" value="UniProtKB-KW"/>
</dbReference>
<dbReference type="PANTHER" id="PTHR24320">
    <property type="entry name" value="RETINOL DEHYDROGENASE"/>
    <property type="match status" value="1"/>
</dbReference>
<dbReference type="Pfam" id="PF00106">
    <property type="entry name" value="adh_short"/>
    <property type="match status" value="1"/>
</dbReference>
<dbReference type="AlphaFoldDB" id="A0A8K0QYL8"/>
<dbReference type="Gene3D" id="3.40.50.720">
    <property type="entry name" value="NAD(P)-binding Rossmann-like Domain"/>
    <property type="match status" value="1"/>
</dbReference>
<comment type="caution">
    <text evidence="4">The sequence shown here is derived from an EMBL/GenBank/DDBJ whole genome shotgun (WGS) entry which is preliminary data.</text>
</comment>
<dbReference type="SUPFAM" id="SSF51735">
    <property type="entry name" value="NAD(P)-binding Rossmann-fold domains"/>
    <property type="match status" value="1"/>
</dbReference>
<dbReference type="OrthoDB" id="191139at2759"/>
<keyword evidence="3" id="KW-0560">Oxidoreductase</keyword>
<gene>
    <name evidence="4" type="ORF">FB567DRAFT_607236</name>
</gene>